<reference evidence="1 2" key="1">
    <citation type="submission" date="2024-05" db="EMBL/GenBank/DDBJ databases">
        <title>A draft genome resource for the thread blight pathogen Marasmius tenuissimus strain MS-2.</title>
        <authorList>
            <person name="Yulfo-Soto G.E."/>
            <person name="Baruah I.K."/>
            <person name="Amoako-Attah I."/>
            <person name="Bukari Y."/>
            <person name="Meinhardt L.W."/>
            <person name="Bailey B.A."/>
            <person name="Cohen S.P."/>
        </authorList>
    </citation>
    <scope>NUCLEOTIDE SEQUENCE [LARGE SCALE GENOMIC DNA]</scope>
    <source>
        <strain evidence="1 2">MS-2</strain>
    </source>
</reference>
<dbReference type="SUPFAM" id="SSF54909">
    <property type="entry name" value="Dimeric alpha+beta barrel"/>
    <property type="match status" value="1"/>
</dbReference>
<proteinExistence type="predicted"/>
<dbReference type="EMBL" id="JBBXMP010000013">
    <property type="protein sequence ID" value="KAL0069274.1"/>
    <property type="molecule type" value="Genomic_DNA"/>
</dbReference>
<comment type="caution">
    <text evidence="1">The sequence shown here is derived from an EMBL/GenBank/DDBJ whole genome shotgun (WGS) entry which is preliminary data.</text>
</comment>
<evidence type="ECO:0008006" key="3">
    <source>
        <dbReference type="Google" id="ProtNLM"/>
    </source>
</evidence>
<dbReference type="Proteomes" id="UP001437256">
    <property type="component" value="Unassembled WGS sequence"/>
</dbReference>
<sequence>MSNDSKGLLFVYGECGAGVNENDFNDWYDNEHAPARVKVPGIFTAVRYLAIDHKSPKWLALYDIADSHVLQSNEYQALRTKASQNERNIISRLSLLNRQILTLLNTSPKLTSPPPAGKFLYVVHMNVIATEDVEADHEAEFLNWYSATRIELLSKVPGWIRSRVFKLEAHSELAGMADKASPLSKRPPTKFVALHEWNREGAEVVDSHEFKECITAERPWTTQGQKAYAEMEDRRFGLYKVFNQ</sequence>
<organism evidence="1 2">
    <name type="scientific">Marasmius tenuissimus</name>
    <dbReference type="NCBI Taxonomy" id="585030"/>
    <lineage>
        <taxon>Eukaryota</taxon>
        <taxon>Fungi</taxon>
        <taxon>Dikarya</taxon>
        <taxon>Basidiomycota</taxon>
        <taxon>Agaricomycotina</taxon>
        <taxon>Agaricomycetes</taxon>
        <taxon>Agaricomycetidae</taxon>
        <taxon>Agaricales</taxon>
        <taxon>Marasmiineae</taxon>
        <taxon>Marasmiaceae</taxon>
        <taxon>Marasmius</taxon>
    </lineage>
</organism>
<name>A0ABR3A7E6_9AGAR</name>
<evidence type="ECO:0000313" key="2">
    <source>
        <dbReference type="Proteomes" id="UP001437256"/>
    </source>
</evidence>
<keyword evidence="2" id="KW-1185">Reference proteome</keyword>
<gene>
    <name evidence="1" type="ORF">AAF712_003639</name>
</gene>
<protein>
    <recommendedName>
        <fullName evidence="3">EthD domain-containing protein</fullName>
    </recommendedName>
</protein>
<dbReference type="InterPro" id="IPR011008">
    <property type="entry name" value="Dimeric_a/b-barrel"/>
</dbReference>
<evidence type="ECO:0000313" key="1">
    <source>
        <dbReference type="EMBL" id="KAL0069274.1"/>
    </source>
</evidence>
<accession>A0ABR3A7E6</accession>